<protein>
    <submittedName>
        <fullName evidence="6">LLM class flavin-dependent oxidoreductase</fullName>
    </submittedName>
</protein>
<comment type="caution">
    <text evidence="6">The sequence shown here is derived from an EMBL/GenBank/DDBJ whole genome shotgun (WGS) entry which is preliminary data.</text>
</comment>
<dbReference type="Pfam" id="PF00296">
    <property type="entry name" value="Bac_luciferase"/>
    <property type="match status" value="1"/>
</dbReference>
<evidence type="ECO:0000259" key="5">
    <source>
        <dbReference type="Pfam" id="PF00296"/>
    </source>
</evidence>
<dbReference type="PANTHER" id="PTHR42847:SF4">
    <property type="entry name" value="ALKANESULFONATE MONOOXYGENASE-RELATED"/>
    <property type="match status" value="1"/>
</dbReference>
<dbReference type="EMBL" id="SZNK01000001">
    <property type="protein sequence ID" value="TKI55088.1"/>
    <property type="molecule type" value="Genomic_DNA"/>
</dbReference>
<reference evidence="6 7" key="1">
    <citation type="submission" date="2019-04" db="EMBL/GenBank/DDBJ databases">
        <title>Whole genome sequencing of Brevibacillus sp. TGS2-1.</title>
        <authorList>
            <person name="Choi A."/>
        </authorList>
    </citation>
    <scope>NUCLEOTIDE SEQUENCE [LARGE SCALE GENOMIC DNA]</scope>
    <source>
        <strain evidence="6 7">TGS2-1</strain>
    </source>
</reference>
<sequence length="330" mass="37503">MKFCWVLPQGEFQRIQEDAIQAERYNFESILHISLQSYLDPWIVATKLSSITKRIRMLIAQNPQFVSPPVALKSLNTINLLTDGRADINIVSGSSIVELSQVGKFQDHTTRYRRTREFVEAFRELQAGPATYQGEFFEANNCTVIPKGHPTIPSALFLSGSSDDAMLIAAQHADYYLVYADDLPSIQDQFARFKAHTRSFGREVSCGMVIDIIARKTSEEAWEAARCMLSSFAPLEKRLVRMYRNSADSVGISNQKKHYNYDQFVVDKNLWGGLCQISTAHTLSIVGSYEEVRDTMKRFHELGTEYFLLTGSVGDHEIERLGEYILPYLT</sequence>
<keyword evidence="2" id="KW-0288">FMN</keyword>
<dbReference type="InterPro" id="IPR036661">
    <property type="entry name" value="Luciferase-like_sf"/>
</dbReference>
<dbReference type="Proteomes" id="UP000307841">
    <property type="component" value="Unassembled WGS sequence"/>
</dbReference>
<dbReference type="GO" id="GO:0008726">
    <property type="term" value="F:alkanesulfonate monooxygenase activity"/>
    <property type="evidence" value="ECO:0007669"/>
    <property type="project" value="TreeGrafter"/>
</dbReference>
<dbReference type="SUPFAM" id="SSF51679">
    <property type="entry name" value="Bacterial luciferase-like"/>
    <property type="match status" value="1"/>
</dbReference>
<dbReference type="InterPro" id="IPR011251">
    <property type="entry name" value="Luciferase-like_dom"/>
</dbReference>
<evidence type="ECO:0000313" key="6">
    <source>
        <dbReference type="EMBL" id="TKI55088.1"/>
    </source>
</evidence>
<evidence type="ECO:0000256" key="3">
    <source>
        <dbReference type="ARBA" id="ARBA00023002"/>
    </source>
</evidence>
<feature type="domain" description="Luciferase-like" evidence="5">
    <location>
        <begin position="8"/>
        <end position="304"/>
    </location>
</feature>
<evidence type="ECO:0000256" key="1">
    <source>
        <dbReference type="ARBA" id="ARBA00022630"/>
    </source>
</evidence>
<keyword evidence="7" id="KW-1185">Reference proteome</keyword>
<keyword evidence="4" id="KW-0503">Monooxygenase</keyword>
<name>A0A4U2Y3R4_9BACL</name>
<proteinExistence type="predicted"/>
<keyword evidence="1" id="KW-0285">Flavoprotein</keyword>
<dbReference type="InterPro" id="IPR050172">
    <property type="entry name" value="SsuD_RutA_monooxygenase"/>
</dbReference>
<dbReference type="Gene3D" id="3.20.20.30">
    <property type="entry name" value="Luciferase-like domain"/>
    <property type="match status" value="1"/>
</dbReference>
<evidence type="ECO:0000256" key="4">
    <source>
        <dbReference type="ARBA" id="ARBA00023033"/>
    </source>
</evidence>
<dbReference type="GO" id="GO:0046306">
    <property type="term" value="P:alkanesulfonate catabolic process"/>
    <property type="evidence" value="ECO:0007669"/>
    <property type="project" value="TreeGrafter"/>
</dbReference>
<dbReference type="AlphaFoldDB" id="A0A4U2Y3R4"/>
<keyword evidence="3" id="KW-0560">Oxidoreductase</keyword>
<dbReference type="OrthoDB" id="9814695at2"/>
<accession>A0A4U2Y3R4</accession>
<evidence type="ECO:0000313" key="7">
    <source>
        <dbReference type="Proteomes" id="UP000307841"/>
    </source>
</evidence>
<organism evidence="6 7">
    <name type="scientific">Brevibacillus antibioticus</name>
    <dbReference type="NCBI Taxonomy" id="2570228"/>
    <lineage>
        <taxon>Bacteria</taxon>
        <taxon>Bacillati</taxon>
        <taxon>Bacillota</taxon>
        <taxon>Bacilli</taxon>
        <taxon>Bacillales</taxon>
        <taxon>Paenibacillaceae</taxon>
        <taxon>Brevibacillus</taxon>
    </lineage>
</organism>
<evidence type="ECO:0000256" key="2">
    <source>
        <dbReference type="ARBA" id="ARBA00022643"/>
    </source>
</evidence>
<gene>
    <name evidence="6" type="ORF">E8L90_06240</name>
</gene>
<dbReference type="RefSeq" id="WP_137028467.1">
    <property type="nucleotide sequence ID" value="NZ_SZNK01000001.1"/>
</dbReference>
<dbReference type="PANTHER" id="PTHR42847">
    <property type="entry name" value="ALKANESULFONATE MONOOXYGENASE"/>
    <property type="match status" value="1"/>
</dbReference>